<dbReference type="AlphaFoldDB" id="A0A498GZU2"/>
<dbReference type="InterPro" id="IPR038740">
    <property type="entry name" value="BioF2-like_GNAT_dom"/>
</dbReference>
<dbReference type="EMBL" id="LHQS01000002">
    <property type="protein sequence ID" value="RXE55605.1"/>
    <property type="molecule type" value="Genomic_DNA"/>
</dbReference>
<dbReference type="InterPro" id="IPR050644">
    <property type="entry name" value="PG_Glycine_Bridge_Synth"/>
</dbReference>
<evidence type="ECO:0000259" key="1">
    <source>
        <dbReference type="Pfam" id="PF13480"/>
    </source>
</evidence>
<dbReference type="Pfam" id="PF13480">
    <property type="entry name" value="Acetyltransf_6"/>
    <property type="match status" value="1"/>
</dbReference>
<reference evidence="2 3" key="1">
    <citation type="journal article" date="2015" name="Int. J. Syst. Evol. Microbiol.">
        <title>Methanoculleus taiwanensis sp. nov., a methanogen isolated from deep marine sediment at the deformation front area near Taiwan.</title>
        <authorList>
            <person name="Weng C.Y."/>
            <person name="Chen S.C."/>
            <person name="Lai M.C."/>
            <person name="Wu S.Y."/>
            <person name="Lin S."/>
            <person name="Yang T.F."/>
            <person name="Chen P.C."/>
        </authorList>
    </citation>
    <scope>NUCLEOTIDE SEQUENCE [LARGE SCALE GENOMIC DNA]</scope>
    <source>
        <strain evidence="2 3">CYW4</strain>
    </source>
</reference>
<keyword evidence="3" id="KW-1185">Reference proteome</keyword>
<dbReference type="Proteomes" id="UP000290932">
    <property type="component" value="Unassembled WGS sequence"/>
</dbReference>
<name>A0A498GZU2_9EURY</name>
<gene>
    <name evidence="2" type="ORF">ABH15_04920</name>
</gene>
<evidence type="ECO:0000313" key="3">
    <source>
        <dbReference type="Proteomes" id="UP000290932"/>
    </source>
</evidence>
<dbReference type="SUPFAM" id="SSF55729">
    <property type="entry name" value="Acyl-CoA N-acyltransferases (Nat)"/>
    <property type="match status" value="1"/>
</dbReference>
<dbReference type="OrthoDB" id="140543at2157"/>
<dbReference type="PANTHER" id="PTHR36174">
    <property type="entry name" value="LIPID II:GLYCINE GLYCYLTRANSFERASE"/>
    <property type="match status" value="1"/>
</dbReference>
<sequence>MTVQLLSDKEIWDTFVDESPSGLLFHKWDYLTITGKHTGYTFLPYGVYKGDELICLYPLFQKRIHGVNAVFSPPPLTVIPHLGCVMGREFGGLKQSKKETFLKLVADEMRQEIAGLSPNYISITLVPDFLDIRQFIWDGFSTSIHYSYAVNLEKSLDELWGDLHYKLRNKLKKAAKADMQLVKSNDLSAFYTLLSERYSDPALDIPVIDRAYLTDLMQAYPENIGLYYLYDAAGDVAGFVTTQEYKKFLLWIGTPRLETPLAGNEYLQWLLIEKAKAEGYRQLENMGANNKDLVFFKSKFNPDLLIYFEISKKDRLGAVTEWAYLNLVKKMMMRTGRV</sequence>
<proteinExistence type="predicted"/>
<protein>
    <recommendedName>
        <fullName evidence="1">BioF2-like acetyltransferase domain-containing protein</fullName>
    </recommendedName>
</protein>
<evidence type="ECO:0000313" key="2">
    <source>
        <dbReference type="EMBL" id="RXE55605.1"/>
    </source>
</evidence>
<feature type="domain" description="BioF2-like acetyltransferase" evidence="1">
    <location>
        <begin position="165"/>
        <end position="290"/>
    </location>
</feature>
<accession>A0A498GZU2</accession>
<dbReference type="PANTHER" id="PTHR36174:SF1">
    <property type="entry name" value="LIPID II:GLYCINE GLYCYLTRANSFERASE"/>
    <property type="match status" value="1"/>
</dbReference>
<comment type="caution">
    <text evidence="2">The sequence shown here is derived from an EMBL/GenBank/DDBJ whole genome shotgun (WGS) entry which is preliminary data.</text>
</comment>
<dbReference type="InterPro" id="IPR016181">
    <property type="entry name" value="Acyl_CoA_acyltransferase"/>
</dbReference>
<dbReference type="Gene3D" id="3.40.630.30">
    <property type="match status" value="1"/>
</dbReference>
<dbReference type="RefSeq" id="WP_128693281.1">
    <property type="nucleotide sequence ID" value="NZ_LHQS01000002.1"/>
</dbReference>
<organism evidence="2 3">
    <name type="scientific">Methanoculleus taiwanensis</name>
    <dbReference type="NCBI Taxonomy" id="1550565"/>
    <lineage>
        <taxon>Archaea</taxon>
        <taxon>Methanobacteriati</taxon>
        <taxon>Methanobacteriota</taxon>
        <taxon>Stenosarchaea group</taxon>
        <taxon>Methanomicrobia</taxon>
        <taxon>Methanomicrobiales</taxon>
        <taxon>Methanomicrobiaceae</taxon>
        <taxon>Methanoculleus</taxon>
    </lineage>
</organism>